<dbReference type="Pfam" id="PF06037">
    <property type="entry name" value="DUF922"/>
    <property type="match status" value="1"/>
</dbReference>
<organism evidence="1 2">
    <name type="scientific">Pseudobacter ginsenosidimutans</name>
    <dbReference type="NCBI Taxonomy" id="661488"/>
    <lineage>
        <taxon>Bacteria</taxon>
        <taxon>Pseudomonadati</taxon>
        <taxon>Bacteroidota</taxon>
        <taxon>Chitinophagia</taxon>
        <taxon>Chitinophagales</taxon>
        <taxon>Chitinophagaceae</taxon>
        <taxon>Pseudobacter</taxon>
    </lineage>
</organism>
<dbReference type="InterPro" id="IPR010321">
    <property type="entry name" value="DUF922"/>
</dbReference>
<name>A0A4Q7MR51_9BACT</name>
<comment type="caution">
    <text evidence="1">The sequence shown here is derived from an EMBL/GenBank/DDBJ whole genome shotgun (WGS) entry which is preliminary data.</text>
</comment>
<dbReference type="OrthoDB" id="5431540at2"/>
<protein>
    <submittedName>
        <fullName evidence="1">Uncharacterized protein DUF922</fullName>
    </submittedName>
</protein>
<dbReference type="EMBL" id="SGXA01000002">
    <property type="protein sequence ID" value="RZS70888.1"/>
    <property type="molecule type" value="Genomic_DNA"/>
</dbReference>
<accession>A0A4Q7MR51</accession>
<evidence type="ECO:0000313" key="2">
    <source>
        <dbReference type="Proteomes" id="UP000293874"/>
    </source>
</evidence>
<dbReference type="RefSeq" id="WP_130541438.1">
    <property type="nucleotide sequence ID" value="NZ_CP042431.1"/>
</dbReference>
<evidence type="ECO:0000313" key="1">
    <source>
        <dbReference type="EMBL" id="RZS70888.1"/>
    </source>
</evidence>
<reference evidence="1 2" key="1">
    <citation type="submission" date="2019-02" db="EMBL/GenBank/DDBJ databases">
        <title>Genomic Encyclopedia of Type Strains, Phase IV (KMG-IV): sequencing the most valuable type-strain genomes for metagenomic binning, comparative biology and taxonomic classification.</title>
        <authorList>
            <person name="Goeker M."/>
        </authorList>
    </citation>
    <scope>NUCLEOTIDE SEQUENCE [LARGE SCALE GENOMIC DNA]</scope>
    <source>
        <strain evidence="1 2">DSM 18116</strain>
    </source>
</reference>
<dbReference type="AlphaFoldDB" id="A0A4Q7MR51"/>
<dbReference type="Proteomes" id="UP000293874">
    <property type="component" value="Unassembled WGS sequence"/>
</dbReference>
<proteinExistence type="predicted"/>
<keyword evidence="2" id="KW-1185">Reference proteome</keyword>
<sequence length="183" mass="21451">MQTFILIWLLSWQSVQQQPPSIPWSEMRKLSWDDFKARPDAASANAAMTNSIINIEFNFDDTSLDYTISCRFDKNRSWVKVRTAPVLQHEQGHFDIAEIFARKLAKEMKGYRFNPGTVQNDVNNIYDRIMAVYQKQQLLYDQETDFSRNKEKQAEWLTKITNDLRSLEAFAGYGKQQVISIKK</sequence>
<gene>
    <name evidence="1" type="ORF">EV199_2786</name>
</gene>